<protein>
    <submittedName>
        <fullName evidence="1">Uncharacterized protein</fullName>
    </submittedName>
</protein>
<name>A0A6P0CBF3_9RHOB</name>
<evidence type="ECO:0000313" key="1">
    <source>
        <dbReference type="EMBL" id="NEK23571.1"/>
    </source>
</evidence>
<dbReference type="Proteomes" id="UP000468591">
    <property type="component" value="Unassembled WGS sequence"/>
</dbReference>
<accession>A0A6P0CBF3</accession>
<comment type="caution">
    <text evidence="1">The sequence shown here is derived from an EMBL/GenBank/DDBJ whole genome shotgun (WGS) entry which is preliminary data.</text>
</comment>
<dbReference type="AlphaFoldDB" id="A0A6P0CBF3"/>
<dbReference type="EMBL" id="JAABNT010000009">
    <property type="protein sequence ID" value="NEK23571.1"/>
    <property type="molecule type" value="Genomic_DNA"/>
</dbReference>
<organism evidence="1 2">
    <name type="scientific">Sulfitobacter sediminilitoris</name>
    <dbReference type="NCBI Taxonomy" id="2698830"/>
    <lineage>
        <taxon>Bacteria</taxon>
        <taxon>Pseudomonadati</taxon>
        <taxon>Pseudomonadota</taxon>
        <taxon>Alphaproteobacteria</taxon>
        <taxon>Rhodobacterales</taxon>
        <taxon>Roseobacteraceae</taxon>
        <taxon>Sulfitobacter</taxon>
    </lineage>
</organism>
<gene>
    <name evidence="1" type="ORF">GV827_14310</name>
</gene>
<evidence type="ECO:0000313" key="2">
    <source>
        <dbReference type="Proteomes" id="UP000468591"/>
    </source>
</evidence>
<sequence>MASHSVAPYIIEVTGVQPERDTLGAIASDYLKKLKEYLSNHHKTLNAPMGWDGNLLRNAENEDVDLMHWLHVWPPVGSDEIEKSPQIASWNLSRNPLHDLPATIVMVATEFLDGQGDIAQFTNGFTVPMLVEPIDDGFRVIIRSMTAEYPSLSQQSWSTVKELIEFPPTSHAGAY</sequence>
<proteinExistence type="predicted"/>
<reference evidence="1 2" key="1">
    <citation type="submission" date="2020-01" db="EMBL/GenBank/DDBJ databases">
        <title>Sulfitobacter sediminilitoris sp. nov., isolated from a tidal flat.</title>
        <authorList>
            <person name="Park S."/>
            <person name="Yoon J.-H."/>
        </authorList>
    </citation>
    <scope>NUCLEOTIDE SEQUENCE [LARGE SCALE GENOMIC DNA]</scope>
    <source>
        <strain evidence="1 2">JBTF-M27</strain>
    </source>
</reference>
<keyword evidence="2" id="KW-1185">Reference proteome</keyword>
<dbReference type="RefSeq" id="WP_164354500.1">
    <property type="nucleotide sequence ID" value="NZ_JAABNT010000009.1"/>
</dbReference>